<gene>
    <name evidence="2" type="ORF">S7711_05783</name>
</gene>
<dbReference type="Pfam" id="PF00975">
    <property type="entry name" value="Thioesterase"/>
    <property type="match status" value="1"/>
</dbReference>
<evidence type="ECO:0000313" key="2">
    <source>
        <dbReference type="EMBL" id="KEY68601.1"/>
    </source>
</evidence>
<feature type="domain" description="Thioesterase" evidence="1">
    <location>
        <begin position="19"/>
        <end position="131"/>
    </location>
</feature>
<dbReference type="InterPro" id="IPR029058">
    <property type="entry name" value="AB_hydrolase_fold"/>
</dbReference>
<name>A0A084ATH2_STACB</name>
<dbReference type="Proteomes" id="UP000028045">
    <property type="component" value="Unassembled WGS sequence"/>
</dbReference>
<dbReference type="SUPFAM" id="SSF53474">
    <property type="entry name" value="alpha/beta-Hydrolases"/>
    <property type="match status" value="1"/>
</dbReference>
<accession>A0A084ATH2</accession>
<evidence type="ECO:0000259" key="1">
    <source>
        <dbReference type="Pfam" id="PF00975"/>
    </source>
</evidence>
<dbReference type="EMBL" id="KL648569">
    <property type="protein sequence ID" value="KEY68601.1"/>
    <property type="molecule type" value="Genomic_DNA"/>
</dbReference>
<keyword evidence="3" id="KW-1185">Reference proteome</keyword>
<protein>
    <recommendedName>
        <fullName evidence="1">Thioesterase domain-containing protein</fullName>
    </recommendedName>
</protein>
<sequence length="263" mass="29933">MESKGNPALLQKGDPSRLPLFLIHDSSGGIFNYYKLETLERPVYTIYNPWFRNKHKWEGGIELFVSKYIELIKTVVPRGDILIGGWSLGGQIGLDIARTLAQNKKSRLHVVGLVMIDTLYPYWGPPENRHAEFPVDLVLGPCPQDMREEILRCTQWSKEDCEDWVARNWKAGSDDLGDIEATQPPPTIRLHAAQYIPVGKNENGAVAILDSFRHARGGWDFFPHEFIETTWDVPAHHFGLFDSHVIKETSDKVRRACDLLADD</sequence>
<dbReference type="InterPro" id="IPR001031">
    <property type="entry name" value="Thioesterase"/>
</dbReference>
<dbReference type="Gene3D" id="3.40.50.1820">
    <property type="entry name" value="alpha/beta hydrolase"/>
    <property type="match status" value="1"/>
</dbReference>
<organism evidence="2 3">
    <name type="scientific">Stachybotrys chartarum (strain CBS 109288 / IBT 7711)</name>
    <name type="common">Toxic black mold</name>
    <name type="synonym">Stilbospora chartarum</name>
    <dbReference type="NCBI Taxonomy" id="1280523"/>
    <lineage>
        <taxon>Eukaryota</taxon>
        <taxon>Fungi</taxon>
        <taxon>Dikarya</taxon>
        <taxon>Ascomycota</taxon>
        <taxon>Pezizomycotina</taxon>
        <taxon>Sordariomycetes</taxon>
        <taxon>Hypocreomycetidae</taxon>
        <taxon>Hypocreales</taxon>
        <taxon>Stachybotryaceae</taxon>
        <taxon>Stachybotrys</taxon>
    </lineage>
</organism>
<proteinExistence type="predicted"/>
<evidence type="ECO:0000313" key="3">
    <source>
        <dbReference type="Proteomes" id="UP000028045"/>
    </source>
</evidence>
<reference evidence="2 3" key="1">
    <citation type="journal article" date="2014" name="BMC Genomics">
        <title>Comparative genome sequencing reveals chemotype-specific gene clusters in the toxigenic black mold Stachybotrys.</title>
        <authorList>
            <person name="Semeiks J."/>
            <person name="Borek D."/>
            <person name="Otwinowski Z."/>
            <person name="Grishin N.V."/>
        </authorList>
    </citation>
    <scope>NUCLEOTIDE SEQUENCE [LARGE SCALE GENOMIC DNA]</scope>
    <source>
        <strain evidence="3">CBS 109288 / IBT 7711</strain>
    </source>
</reference>
<dbReference type="AlphaFoldDB" id="A0A084ATH2"/>
<dbReference type="HOGENOM" id="CLU_066049_0_0_1"/>
<dbReference type="OrthoDB" id="10253869at2759"/>